<dbReference type="EMBL" id="JARKIK010000042">
    <property type="protein sequence ID" value="KAK8737589.1"/>
    <property type="molecule type" value="Genomic_DNA"/>
</dbReference>
<feature type="transmembrane region" description="Helical" evidence="9">
    <location>
        <begin position="290"/>
        <end position="309"/>
    </location>
</feature>
<comment type="similarity">
    <text evidence="7">Belongs to the major facilitator superfamily. Sugar transporter (TC 2.A.1.1) family. Trehalose transporter subfamily.</text>
</comment>
<dbReference type="InterPro" id="IPR036259">
    <property type="entry name" value="MFS_trans_sf"/>
</dbReference>
<organism evidence="11 12">
    <name type="scientific">Cherax quadricarinatus</name>
    <name type="common">Australian red claw crayfish</name>
    <dbReference type="NCBI Taxonomy" id="27406"/>
    <lineage>
        <taxon>Eukaryota</taxon>
        <taxon>Metazoa</taxon>
        <taxon>Ecdysozoa</taxon>
        <taxon>Arthropoda</taxon>
        <taxon>Crustacea</taxon>
        <taxon>Multicrustacea</taxon>
        <taxon>Malacostraca</taxon>
        <taxon>Eumalacostraca</taxon>
        <taxon>Eucarida</taxon>
        <taxon>Decapoda</taxon>
        <taxon>Pleocyemata</taxon>
        <taxon>Astacidea</taxon>
        <taxon>Parastacoidea</taxon>
        <taxon>Parastacidae</taxon>
        <taxon>Cherax</taxon>
    </lineage>
</organism>
<evidence type="ECO:0000256" key="3">
    <source>
        <dbReference type="ARBA" id="ARBA00022692"/>
    </source>
</evidence>
<reference evidence="11 12" key="1">
    <citation type="journal article" date="2024" name="BMC Genomics">
        <title>Genome assembly of redclaw crayfish (Cherax quadricarinatus) provides insights into its immune adaptation and hypoxia tolerance.</title>
        <authorList>
            <person name="Liu Z."/>
            <person name="Zheng J."/>
            <person name="Li H."/>
            <person name="Fang K."/>
            <person name="Wang S."/>
            <person name="He J."/>
            <person name="Zhou D."/>
            <person name="Weng S."/>
            <person name="Chi M."/>
            <person name="Gu Z."/>
            <person name="He J."/>
            <person name="Li F."/>
            <person name="Wang M."/>
        </authorList>
    </citation>
    <scope>NUCLEOTIDE SEQUENCE [LARGE SCALE GENOMIC DNA]</scope>
    <source>
        <strain evidence="11">ZL_2023a</strain>
    </source>
</reference>
<dbReference type="EMBL" id="JARKIK010000042">
    <property type="protein sequence ID" value="KAK8737587.1"/>
    <property type="molecule type" value="Genomic_DNA"/>
</dbReference>
<keyword evidence="2" id="KW-1003">Cell membrane</keyword>
<evidence type="ECO:0000256" key="8">
    <source>
        <dbReference type="RuleBase" id="RU003346"/>
    </source>
</evidence>
<feature type="transmembrane region" description="Helical" evidence="9">
    <location>
        <begin position="203"/>
        <end position="224"/>
    </location>
</feature>
<evidence type="ECO:0000256" key="4">
    <source>
        <dbReference type="ARBA" id="ARBA00022989"/>
    </source>
</evidence>
<evidence type="ECO:0000313" key="11">
    <source>
        <dbReference type="EMBL" id="KAK8737587.1"/>
    </source>
</evidence>
<evidence type="ECO:0000259" key="10">
    <source>
        <dbReference type="PROSITE" id="PS50850"/>
    </source>
</evidence>
<feature type="transmembrane region" description="Helical" evidence="9">
    <location>
        <begin position="231"/>
        <end position="251"/>
    </location>
</feature>
<evidence type="ECO:0000256" key="2">
    <source>
        <dbReference type="ARBA" id="ARBA00022475"/>
    </source>
</evidence>
<feature type="transmembrane region" description="Helical" evidence="9">
    <location>
        <begin position="315"/>
        <end position="335"/>
    </location>
</feature>
<evidence type="ECO:0000256" key="5">
    <source>
        <dbReference type="ARBA" id="ARBA00023136"/>
    </source>
</evidence>
<dbReference type="EMBL" id="JARKIK010000042">
    <property type="protein sequence ID" value="KAK8737598.1"/>
    <property type="molecule type" value="Genomic_DNA"/>
</dbReference>
<dbReference type="PANTHER" id="PTHR48021">
    <property type="match status" value="1"/>
</dbReference>
<dbReference type="PROSITE" id="PS00217">
    <property type="entry name" value="SUGAR_TRANSPORT_2"/>
    <property type="match status" value="1"/>
</dbReference>
<dbReference type="AlphaFoldDB" id="A0AAW0X120"/>
<keyword evidence="6" id="KW-0325">Glycoprotein</keyword>
<feature type="transmembrane region" description="Helical" evidence="9">
    <location>
        <begin position="398"/>
        <end position="421"/>
    </location>
</feature>
<dbReference type="Proteomes" id="UP001445076">
    <property type="component" value="Unassembled WGS sequence"/>
</dbReference>
<dbReference type="InterPro" id="IPR050549">
    <property type="entry name" value="MFS_Trehalose_Transporter"/>
</dbReference>
<feature type="transmembrane region" description="Helical" evidence="9">
    <location>
        <begin position="462"/>
        <end position="484"/>
    </location>
</feature>
<name>A0AAW0X120_CHEQU</name>
<feature type="transmembrane region" description="Helical" evidence="9">
    <location>
        <begin position="257"/>
        <end position="278"/>
    </location>
</feature>
<keyword evidence="8" id="KW-0813">Transport</keyword>
<protein>
    <recommendedName>
        <fullName evidence="10">Major facilitator superfamily (MFS) profile domain-containing protein</fullName>
    </recommendedName>
</protein>
<dbReference type="InterPro" id="IPR020846">
    <property type="entry name" value="MFS_dom"/>
</dbReference>
<evidence type="ECO:0000256" key="1">
    <source>
        <dbReference type="ARBA" id="ARBA00004651"/>
    </source>
</evidence>
<dbReference type="GO" id="GO:0005886">
    <property type="term" value="C:plasma membrane"/>
    <property type="evidence" value="ECO:0007669"/>
    <property type="project" value="UniProtKB-SubCell"/>
</dbReference>
<feature type="transmembrane region" description="Helical" evidence="9">
    <location>
        <begin position="433"/>
        <end position="455"/>
    </location>
</feature>
<dbReference type="GO" id="GO:0051119">
    <property type="term" value="F:sugar transmembrane transporter activity"/>
    <property type="evidence" value="ECO:0007669"/>
    <property type="project" value="InterPro"/>
</dbReference>
<dbReference type="FunFam" id="1.20.1250.20:FF:000055">
    <property type="entry name" value="Facilitated trehalose transporter Tret1-2 homolog"/>
    <property type="match status" value="1"/>
</dbReference>
<proteinExistence type="inferred from homology"/>
<keyword evidence="4 9" id="KW-1133">Transmembrane helix</keyword>
<dbReference type="PANTHER" id="PTHR48021:SF96">
    <property type="entry name" value="FACILITATED TREHALOSE TRANSPORTER TRET1-1-RELATED"/>
    <property type="match status" value="1"/>
</dbReference>
<dbReference type="SUPFAM" id="SSF103473">
    <property type="entry name" value="MFS general substrate transporter"/>
    <property type="match status" value="1"/>
</dbReference>
<keyword evidence="5 9" id="KW-0472">Membrane</keyword>
<comment type="caution">
    <text evidence="11">The sequence shown here is derived from an EMBL/GenBank/DDBJ whole genome shotgun (WGS) entry which is preliminary data.</text>
</comment>
<dbReference type="Pfam" id="PF00083">
    <property type="entry name" value="Sugar_tr"/>
    <property type="match status" value="1"/>
</dbReference>
<evidence type="ECO:0000256" key="6">
    <source>
        <dbReference type="ARBA" id="ARBA00023180"/>
    </source>
</evidence>
<dbReference type="EMBL" id="JARKIK010000042">
    <property type="protein sequence ID" value="KAK8737592.1"/>
    <property type="molecule type" value="Genomic_DNA"/>
</dbReference>
<accession>A0AAW0X120</accession>
<evidence type="ECO:0000313" key="12">
    <source>
        <dbReference type="Proteomes" id="UP001445076"/>
    </source>
</evidence>
<dbReference type="PROSITE" id="PS50850">
    <property type="entry name" value="MFS"/>
    <property type="match status" value="1"/>
</dbReference>
<dbReference type="PRINTS" id="PR00171">
    <property type="entry name" value="SUGRTRNSPORT"/>
</dbReference>
<feature type="transmembrane region" description="Helical" evidence="9">
    <location>
        <begin position="161"/>
        <end position="183"/>
    </location>
</feature>
<dbReference type="CDD" id="cd17358">
    <property type="entry name" value="MFS_GLUT6_8_Class3_like"/>
    <property type="match status" value="1"/>
</dbReference>
<dbReference type="EMBL" id="JARKIK010000042">
    <property type="protein sequence ID" value="KAK8737593.1"/>
    <property type="molecule type" value="Genomic_DNA"/>
</dbReference>
<dbReference type="InterPro" id="IPR005829">
    <property type="entry name" value="Sugar_transporter_CS"/>
</dbReference>
<dbReference type="Gene3D" id="1.20.1250.20">
    <property type="entry name" value="MFS general substrate transporter like domains"/>
    <property type="match status" value="1"/>
</dbReference>
<feature type="transmembrane region" description="Helical" evidence="9">
    <location>
        <begin position="515"/>
        <end position="534"/>
    </location>
</feature>
<feature type="transmembrane region" description="Helical" evidence="9">
    <location>
        <begin position="546"/>
        <end position="565"/>
    </location>
</feature>
<dbReference type="InterPro" id="IPR044775">
    <property type="entry name" value="MFS_ERD6/Tret1-like"/>
</dbReference>
<evidence type="ECO:0000256" key="7">
    <source>
        <dbReference type="ARBA" id="ARBA00024348"/>
    </source>
</evidence>
<dbReference type="EMBL" id="JARKIK010000042">
    <property type="protein sequence ID" value="KAK8737596.1"/>
    <property type="molecule type" value="Genomic_DNA"/>
</dbReference>
<dbReference type="NCBIfam" id="TIGR00879">
    <property type="entry name" value="SP"/>
    <property type="match status" value="1"/>
</dbReference>
<keyword evidence="3 9" id="KW-0812">Transmembrane</keyword>
<evidence type="ECO:0000256" key="9">
    <source>
        <dbReference type="SAM" id="Phobius"/>
    </source>
</evidence>
<comment type="subcellular location">
    <subcellularLocation>
        <location evidence="1">Cell membrane</location>
        <topology evidence="1">Multi-pass membrane protein</topology>
    </subcellularLocation>
</comment>
<dbReference type="InterPro" id="IPR003663">
    <property type="entry name" value="Sugar/inositol_transpt"/>
</dbReference>
<gene>
    <name evidence="11" type="ORF">OTU49_004551</name>
</gene>
<keyword evidence="12" id="KW-1185">Reference proteome</keyword>
<dbReference type="PROSITE" id="PS00216">
    <property type="entry name" value="SUGAR_TRANSPORT_1"/>
    <property type="match status" value="1"/>
</dbReference>
<feature type="transmembrane region" description="Helical" evidence="9">
    <location>
        <begin position="577"/>
        <end position="597"/>
    </location>
</feature>
<feature type="domain" description="Major facilitator superfamily (MFS) profile" evidence="10">
    <location>
        <begin position="163"/>
        <end position="600"/>
    </location>
</feature>
<dbReference type="InterPro" id="IPR005828">
    <property type="entry name" value="MFS_sugar_transport-like"/>
</dbReference>
<reference evidence="11" key="2">
    <citation type="submission" date="2024-01" db="EMBL/GenBank/DDBJ databases">
        <authorList>
            <person name="He J."/>
            <person name="Wang M."/>
            <person name="Zheng J."/>
            <person name="Liu Z."/>
        </authorList>
    </citation>
    <scope>NUCLEOTIDE SEQUENCE</scope>
    <source>
        <strain evidence="11">ZL_2023a</strain>
        <tissue evidence="11">Muscle</tissue>
    </source>
</reference>
<sequence>MSSTEEDKGSTQHVAFQMVEPIEIQIETGESNPPKVIAVVKNGVTPADESDEERDKLPFLKRQSRFSTVSSPGFLSMNSRPSFGGMSSRPSFGGMSSRPSFGGMSFGNLSSRPSMVSLRSTISRVNSELYPERGSFVAFGLGQSLADFPPLAQKMYIITQVLAAVSVAMGSMAVGFSAAYTSPALASLSSANSTINVTEEEKSWIGSLMPLSALTGSIIGGYLIDALGRKMVILLCGPPFILAWLLIGSSVNIMMIYAGRVVGGVCVGLLTLTLPVYLGETIQPEIRGILGLLPTTFGNAGILVCFVVGTYANWWVLAYAGAIIPFIFTAMMCFVPETPRWYISKDRVDDARCSLLWLRGSESEAEYELEAIHDNFEFSRQESSSLKDIFNRRQIRPFLLSLGLMMFQQLSGINAVIFYTVSIFEMSGSSISGHLSTIIVGIVNLLATFIANALIDKLGRKILLYISSALMVLSLVSLGVYFYLKSTVDDEMMDEAQEQWETTIKSLSWLPLVSFMVYVIAFSLGWGPIPWLFMGEALPAKIRGPAASVITAFNWSCTFLITKTFPVMVEAMGPSNVFFMFSGIMIFGSLYVIFFVIETKGKTLEEIEEELSGRKARANRKISTVSGLHMK</sequence>